<dbReference type="GO" id="GO:0008240">
    <property type="term" value="F:tripeptidyl-peptidase activity"/>
    <property type="evidence" value="ECO:0007669"/>
    <property type="project" value="TreeGrafter"/>
</dbReference>
<comment type="caution">
    <text evidence="4">Lacks conserved residue(s) required for the propagation of feature annotation.</text>
</comment>
<dbReference type="Pfam" id="PF00082">
    <property type="entry name" value="Peptidase_S8"/>
    <property type="match status" value="1"/>
</dbReference>
<dbReference type="GO" id="GO:0006508">
    <property type="term" value="P:proteolysis"/>
    <property type="evidence" value="ECO:0007669"/>
    <property type="project" value="UniProtKB-KW"/>
</dbReference>
<comment type="similarity">
    <text evidence="1 4">Belongs to the peptidase S8 family.</text>
</comment>
<proteinExistence type="inferred from homology"/>
<dbReference type="GO" id="GO:0004252">
    <property type="term" value="F:serine-type endopeptidase activity"/>
    <property type="evidence" value="ECO:0007669"/>
    <property type="project" value="InterPro"/>
</dbReference>
<dbReference type="EMBL" id="UYSU01036585">
    <property type="protein sequence ID" value="VDL97892.1"/>
    <property type="molecule type" value="Genomic_DNA"/>
</dbReference>
<dbReference type="AlphaFoldDB" id="A0A183T4W0"/>
<dbReference type="STRING" id="70667.A0A183T4W0"/>
<evidence type="ECO:0000313" key="8">
    <source>
        <dbReference type="WBParaSite" id="SSLN_0001195301-mRNA-1"/>
    </source>
</evidence>
<sequence>MNLQISSENYVTIFLVVRRFPKQTMIPKNEIGALEFLEKFPMYDGRETLIAIWDTGVDPTARGLQVTSDGKPKIIDFIDASGSGDVRMLTTFRITPTERQITTLTGRTVTIPDHWNTKDGIIRVGVKPACELFPSQLMDRVSEETKARCWDPHMKRTSVRVKEALTNHQQGLTVHCATGEKAVSRATDNSLFSALLYYTVKILDEGRLLQIVTNSGSHGTHVAAIAAAYYPQAGSPPTDTTVVNCNGIAPGAQLVSIKIADTHLAAMETNVALLRAVRRPAWLFYS</sequence>
<dbReference type="OrthoDB" id="10256524at2759"/>
<dbReference type="PROSITE" id="PS51892">
    <property type="entry name" value="SUBTILASE"/>
    <property type="match status" value="1"/>
</dbReference>
<evidence type="ECO:0000256" key="2">
    <source>
        <dbReference type="ARBA" id="ARBA00022670"/>
    </source>
</evidence>
<evidence type="ECO:0000256" key="1">
    <source>
        <dbReference type="ARBA" id="ARBA00011073"/>
    </source>
</evidence>
<gene>
    <name evidence="6" type="ORF">SSLN_LOCUS11507</name>
</gene>
<keyword evidence="2" id="KW-0645">Protease</keyword>
<accession>A0A183T4W0</accession>
<evidence type="ECO:0000256" key="3">
    <source>
        <dbReference type="ARBA" id="ARBA00022825"/>
    </source>
</evidence>
<dbReference type="SUPFAM" id="SSF52743">
    <property type="entry name" value="Subtilisin-like"/>
    <property type="match status" value="1"/>
</dbReference>
<organism evidence="8">
    <name type="scientific">Schistocephalus solidus</name>
    <name type="common">Tapeworm</name>
    <dbReference type="NCBI Taxonomy" id="70667"/>
    <lineage>
        <taxon>Eukaryota</taxon>
        <taxon>Metazoa</taxon>
        <taxon>Spiralia</taxon>
        <taxon>Lophotrochozoa</taxon>
        <taxon>Platyhelminthes</taxon>
        <taxon>Cestoda</taxon>
        <taxon>Eucestoda</taxon>
        <taxon>Diphyllobothriidea</taxon>
        <taxon>Diphyllobothriidae</taxon>
        <taxon>Schistocephalus</taxon>
    </lineage>
</organism>
<feature type="domain" description="Peptidase S8/S53" evidence="5">
    <location>
        <begin position="45"/>
        <end position="273"/>
    </location>
</feature>
<dbReference type="PANTHER" id="PTHR43806:SF14">
    <property type="entry name" value="TRIPEPTIDYL-PEPTIDASE 2"/>
    <property type="match status" value="1"/>
</dbReference>
<evidence type="ECO:0000313" key="6">
    <source>
        <dbReference type="EMBL" id="VDL97892.1"/>
    </source>
</evidence>
<reference evidence="8" key="1">
    <citation type="submission" date="2016-06" db="UniProtKB">
        <authorList>
            <consortium name="WormBaseParasite"/>
        </authorList>
    </citation>
    <scope>IDENTIFICATION</scope>
</reference>
<dbReference type="WBParaSite" id="SSLN_0001195301-mRNA-1">
    <property type="protein sequence ID" value="SSLN_0001195301-mRNA-1"/>
    <property type="gene ID" value="SSLN_0001195301"/>
</dbReference>
<evidence type="ECO:0000313" key="7">
    <source>
        <dbReference type="Proteomes" id="UP000275846"/>
    </source>
</evidence>
<evidence type="ECO:0000259" key="5">
    <source>
        <dbReference type="Pfam" id="PF00082"/>
    </source>
</evidence>
<dbReference type="GO" id="GO:0005829">
    <property type="term" value="C:cytosol"/>
    <property type="evidence" value="ECO:0007669"/>
    <property type="project" value="TreeGrafter"/>
</dbReference>
<keyword evidence="7" id="KW-1185">Reference proteome</keyword>
<dbReference type="Gene3D" id="3.40.50.200">
    <property type="entry name" value="Peptidase S8/S53 domain"/>
    <property type="match status" value="2"/>
</dbReference>
<evidence type="ECO:0000256" key="4">
    <source>
        <dbReference type="PROSITE-ProRule" id="PRU01240"/>
    </source>
</evidence>
<keyword evidence="3" id="KW-0378">Hydrolase</keyword>
<dbReference type="InterPro" id="IPR000209">
    <property type="entry name" value="Peptidase_S8/S53_dom"/>
</dbReference>
<dbReference type="PANTHER" id="PTHR43806">
    <property type="entry name" value="PEPTIDASE S8"/>
    <property type="match status" value="1"/>
</dbReference>
<protein>
    <submittedName>
        <fullName evidence="8">Peptidase_S8 domain-containing protein</fullName>
    </submittedName>
</protein>
<reference evidence="6 7" key="2">
    <citation type="submission" date="2018-11" db="EMBL/GenBank/DDBJ databases">
        <authorList>
            <consortium name="Pathogen Informatics"/>
        </authorList>
    </citation>
    <scope>NUCLEOTIDE SEQUENCE [LARGE SCALE GENOMIC DNA]</scope>
    <source>
        <strain evidence="6 7">NST_G2</strain>
    </source>
</reference>
<dbReference type="InterPro" id="IPR036852">
    <property type="entry name" value="Peptidase_S8/S53_dom_sf"/>
</dbReference>
<name>A0A183T4W0_SCHSO</name>
<dbReference type="Proteomes" id="UP000275846">
    <property type="component" value="Unassembled WGS sequence"/>
</dbReference>
<keyword evidence="3" id="KW-0720">Serine protease</keyword>
<dbReference type="InterPro" id="IPR050131">
    <property type="entry name" value="Peptidase_S8_subtilisin-like"/>
</dbReference>